<dbReference type="AlphaFoldDB" id="A0A9D1URN8"/>
<accession>A0A9D1URN8</accession>
<proteinExistence type="predicted"/>
<organism evidence="3 4">
    <name type="scientific">Candidatus Nesterenkonia stercoripullorum</name>
    <dbReference type="NCBI Taxonomy" id="2838701"/>
    <lineage>
        <taxon>Bacteria</taxon>
        <taxon>Bacillati</taxon>
        <taxon>Actinomycetota</taxon>
        <taxon>Actinomycetes</taxon>
        <taxon>Micrococcales</taxon>
        <taxon>Micrococcaceae</taxon>
        <taxon>Nesterenkonia</taxon>
    </lineage>
</organism>
<reference evidence="3" key="1">
    <citation type="journal article" date="2021" name="PeerJ">
        <title>Extensive microbial diversity within the chicken gut microbiome revealed by metagenomics and culture.</title>
        <authorList>
            <person name="Gilroy R."/>
            <person name="Ravi A."/>
            <person name="Getino M."/>
            <person name="Pursley I."/>
            <person name="Horton D.L."/>
            <person name="Alikhan N.F."/>
            <person name="Baker D."/>
            <person name="Gharbi K."/>
            <person name="Hall N."/>
            <person name="Watson M."/>
            <person name="Adriaenssens E.M."/>
            <person name="Foster-Nyarko E."/>
            <person name="Jarju S."/>
            <person name="Secka A."/>
            <person name="Antonio M."/>
            <person name="Oren A."/>
            <person name="Chaudhuri R.R."/>
            <person name="La Ragione R."/>
            <person name="Hildebrand F."/>
            <person name="Pallen M.J."/>
        </authorList>
    </citation>
    <scope>NUCLEOTIDE SEQUENCE</scope>
    <source>
        <strain evidence="3">ChiHejej3B27-3195</strain>
    </source>
</reference>
<feature type="domain" description="Beta-lactamase-related" evidence="2">
    <location>
        <begin position="1"/>
        <end position="252"/>
    </location>
</feature>
<dbReference type="Proteomes" id="UP000824151">
    <property type="component" value="Unassembled WGS sequence"/>
</dbReference>
<comment type="caution">
    <text evidence="3">The sequence shown here is derived from an EMBL/GenBank/DDBJ whole genome shotgun (WGS) entry which is preliminary data.</text>
</comment>
<evidence type="ECO:0000259" key="2">
    <source>
        <dbReference type="Pfam" id="PF00144"/>
    </source>
</evidence>
<feature type="transmembrane region" description="Helical" evidence="1">
    <location>
        <begin position="313"/>
        <end position="335"/>
    </location>
</feature>
<name>A0A9D1URN8_9MICC</name>
<dbReference type="SUPFAM" id="SSF56601">
    <property type="entry name" value="beta-lactamase/transpeptidase-like"/>
    <property type="match status" value="1"/>
</dbReference>
<reference evidence="3" key="2">
    <citation type="submission" date="2021-04" db="EMBL/GenBank/DDBJ databases">
        <authorList>
            <person name="Gilroy R."/>
        </authorList>
    </citation>
    <scope>NUCLEOTIDE SEQUENCE</scope>
    <source>
        <strain evidence="3">ChiHejej3B27-3195</strain>
    </source>
</reference>
<dbReference type="EMBL" id="DXGD01000155">
    <property type="protein sequence ID" value="HIW99354.1"/>
    <property type="molecule type" value="Genomic_DNA"/>
</dbReference>
<evidence type="ECO:0000313" key="4">
    <source>
        <dbReference type="Proteomes" id="UP000824151"/>
    </source>
</evidence>
<sequence length="392" mass="41455">GSLAKTVTATLILQLVESGDLSLDDQAADYVPAAGDADATLRELLTHTSGYSTLDGLRVADQHDRGEAPLSDAVDDLEKTGEPGTYAYSAANYLVLGAVIEDVTGEPYGSYAESHLMDPLGMDDSAATAEGAGDVAAGHRYWWGLPRSYDPGFDPSGASYGQLVSTLDDLTAFVLAQDSDDLIDRELREQAQSQHVETTNGGYGFGWRTTTHEGADVVHHTGANPGYFAHIFRVPVKDLDVVLMVNAHSEAKAPIVAGAAPALITLYEGGDPEPTDVDPLLTALPWALTGIAGASAIGLILAIRHPRRRPWRLVAAGIAAALALSMWFFPALIGYDHRLLQVWFPDAAAARVAAIVLAGLTAVLLLLPASARRRGAGRRGADRSSSPRRRTA</sequence>
<dbReference type="PANTHER" id="PTHR46825:SF9">
    <property type="entry name" value="BETA-LACTAMASE-RELATED DOMAIN-CONTAINING PROTEIN"/>
    <property type="match status" value="1"/>
</dbReference>
<dbReference type="InterPro" id="IPR001466">
    <property type="entry name" value="Beta-lactam-related"/>
</dbReference>
<feature type="transmembrane region" description="Helical" evidence="1">
    <location>
        <begin position="283"/>
        <end position="301"/>
    </location>
</feature>
<keyword evidence="1" id="KW-1133">Transmembrane helix</keyword>
<evidence type="ECO:0000256" key="1">
    <source>
        <dbReference type="SAM" id="Phobius"/>
    </source>
</evidence>
<dbReference type="Gene3D" id="3.40.710.10">
    <property type="entry name" value="DD-peptidase/beta-lactamase superfamily"/>
    <property type="match status" value="1"/>
</dbReference>
<gene>
    <name evidence="3" type="ORF">H9871_04345</name>
</gene>
<dbReference type="InterPro" id="IPR012338">
    <property type="entry name" value="Beta-lactam/transpept-like"/>
</dbReference>
<feature type="transmembrane region" description="Helical" evidence="1">
    <location>
        <begin position="347"/>
        <end position="369"/>
    </location>
</feature>
<dbReference type="PANTHER" id="PTHR46825">
    <property type="entry name" value="D-ALANYL-D-ALANINE-CARBOXYPEPTIDASE/ENDOPEPTIDASE AMPH"/>
    <property type="match status" value="1"/>
</dbReference>
<protein>
    <submittedName>
        <fullName evidence="3">Beta-lactamase family protein</fullName>
    </submittedName>
</protein>
<dbReference type="Pfam" id="PF00144">
    <property type="entry name" value="Beta-lactamase"/>
    <property type="match status" value="1"/>
</dbReference>
<dbReference type="InterPro" id="IPR050491">
    <property type="entry name" value="AmpC-like"/>
</dbReference>
<keyword evidence="1" id="KW-0812">Transmembrane</keyword>
<keyword evidence="1" id="KW-0472">Membrane</keyword>
<evidence type="ECO:0000313" key="3">
    <source>
        <dbReference type="EMBL" id="HIW99354.1"/>
    </source>
</evidence>
<feature type="non-terminal residue" evidence="3">
    <location>
        <position position="1"/>
    </location>
</feature>